<dbReference type="PIRSF" id="PIRSF005739">
    <property type="entry name" value="O-mtase"/>
    <property type="match status" value="1"/>
</dbReference>
<keyword evidence="8" id="KW-1185">Reference proteome</keyword>
<organism evidence="7 8">
    <name type="scientific">Nocardiopsis alborubida</name>
    <dbReference type="NCBI Taxonomy" id="146802"/>
    <lineage>
        <taxon>Bacteria</taxon>
        <taxon>Bacillati</taxon>
        <taxon>Actinomycetota</taxon>
        <taxon>Actinomycetes</taxon>
        <taxon>Streptosporangiales</taxon>
        <taxon>Nocardiopsidaceae</taxon>
        <taxon>Nocardiopsis</taxon>
    </lineage>
</organism>
<dbReference type="SUPFAM" id="SSF53335">
    <property type="entry name" value="S-adenosyl-L-methionine-dependent methyltransferases"/>
    <property type="match status" value="1"/>
</dbReference>
<keyword evidence="3" id="KW-0949">S-adenosyl-L-methionine</keyword>
<protein>
    <submittedName>
        <fullName evidence="7">Methyltransferase</fullName>
    </submittedName>
</protein>
<evidence type="ECO:0000259" key="5">
    <source>
        <dbReference type="Pfam" id="PF00891"/>
    </source>
</evidence>
<dbReference type="PANTHER" id="PTHR43712:SF2">
    <property type="entry name" value="O-METHYLTRANSFERASE CICE"/>
    <property type="match status" value="1"/>
</dbReference>
<dbReference type="Gene3D" id="1.10.287.1350">
    <property type="match status" value="1"/>
</dbReference>
<evidence type="ECO:0000256" key="2">
    <source>
        <dbReference type="ARBA" id="ARBA00022679"/>
    </source>
</evidence>
<reference evidence="7 8" key="1">
    <citation type="submission" date="2020-04" db="EMBL/GenBank/DDBJ databases">
        <title>MicrobeNet Type strains.</title>
        <authorList>
            <person name="Nicholson A.C."/>
        </authorList>
    </citation>
    <scope>NUCLEOTIDE SEQUENCE [LARGE SCALE GENOMIC DNA]</scope>
    <source>
        <strain evidence="7 8">ATCC 23612</strain>
    </source>
</reference>
<evidence type="ECO:0000256" key="4">
    <source>
        <dbReference type="PIRSR" id="PIRSR005739-1"/>
    </source>
</evidence>
<dbReference type="AlphaFoldDB" id="A0A7X6MI23"/>
<dbReference type="InterPro" id="IPR012967">
    <property type="entry name" value="COMT_dimerisation"/>
</dbReference>
<dbReference type="PROSITE" id="PS51683">
    <property type="entry name" value="SAM_OMT_II"/>
    <property type="match status" value="1"/>
</dbReference>
<dbReference type="GO" id="GO:0046983">
    <property type="term" value="F:protein dimerization activity"/>
    <property type="evidence" value="ECO:0007669"/>
    <property type="project" value="InterPro"/>
</dbReference>
<dbReference type="CDD" id="cd02440">
    <property type="entry name" value="AdoMet_MTases"/>
    <property type="match status" value="1"/>
</dbReference>
<dbReference type="Pfam" id="PF00891">
    <property type="entry name" value="Methyltransf_2"/>
    <property type="match status" value="1"/>
</dbReference>
<dbReference type="SUPFAM" id="SSF46785">
    <property type="entry name" value="Winged helix' DNA-binding domain"/>
    <property type="match status" value="1"/>
</dbReference>
<dbReference type="Proteomes" id="UP000553209">
    <property type="component" value="Unassembled WGS sequence"/>
</dbReference>
<feature type="active site" description="Proton acceptor" evidence="4">
    <location>
        <position position="248"/>
    </location>
</feature>
<feature type="domain" description="O-methyltransferase dimerisation" evidence="6">
    <location>
        <begin position="16"/>
        <end position="90"/>
    </location>
</feature>
<evidence type="ECO:0000313" key="7">
    <source>
        <dbReference type="EMBL" id="NKZ00910.1"/>
    </source>
</evidence>
<evidence type="ECO:0000313" key="8">
    <source>
        <dbReference type="Proteomes" id="UP000553209"/>
    </source>
</evidence>
<dbReference type="InterPro" id="IPR001077">
    <property type="entry name" value="COMT_C"/>
</dbReference>
<dbReference type="Gene3D" id="3.40.50.150">
    <property type="entry name" value="Vaccinia Virus protein VP39"/>
    <property type="match status" value="1"/>
</dbReference>
<gene>
    <name evidence="7" type="ORF">HGB44_25040</name>
</gene>
<name>A0A7X6MI23_9ACTN</name>
<proteinExistence type="predicted"/>
<dbReference type="PANTHER" id="PTHR43712">
    <property type="entry name" value="PUTATIVE (AFU_ORTHOLOGUE AFUA_4G14580)-RELATED"/>
    <property type="match status" value="1"/>
</dbReference>
<feature type="domain" description="O-methyltransferase C-terminal" evidence="5">
    <location>
        <begin position="115"/>
        <end position="319"/>
    </location>
</feature>
<dbReference type="InterPro" id="IPR029063">
    <property type="entry name" value="SAM-dependent_MTases_sf"/>
</dbReference>
<keyword evidence="2 7" id="KW-0808">Transferase</keyword>
<dbReference type="Pfam" id="PF08100">
    <property type="entry name" value="Dimerisation"/>
    <property type="match status" value="1"/>
</dbReference>
<keyword evidence="1 7" id="KW-0489">Methyltransferase</keyword>
<dbReference type="GO" id="GO:0008171">
    <property type="term" value="F:O-methyltransferase activity"/>
    <property type="evidence" value="ECO:0007669"/>
    <property type="project" value="InterPro"/>
</dbReference>
<dbReference type="InterPro" id="IPR016461">
    <property type="entry name" value="COMT-like"/>
</dbReference>
<evidence type="ECO:0000256" key="1">
    <source>
        <dbReference type="ARBA" id="ARBA00022603"/>
    </source>
</evidence>
<evidence type="ECO:0000256" key="3">
    <source>
        <dbReference type="ARBA" id="ARBA00022691"/>
    </source>
</evidence>
<comment type="caution">
    <text evidence="7">The sequence shown here is derived from an EMBL/GenBank/DDBJ whole genome shotgun (WGS) entry which is preliminary data.</text>
</comment>
<dbReference type="RefSeq" id="WP_061081219.1">
    <property type="nucleotide sequence ID" value="NZ_JAAXPG010000029.1"/>
</dbReference>
<dbReference type="InterPro" id="IPR036390">
    <property type="entry name" value="WH_DNA-bd_sf"/>
</dbReference>
<accession>A0A7X6MI23</accession>
<evidence type="ECO:0000259" key="6">
    <source>
        <dbReference type="Pfam" id="PF08100"/>
    </source>
</evidence>
<dbReference type="EMBL" id="JAAXPG010000029">
    <property type="protein sequence ID" value="NKZ00910.1"/>
    <property type="molecule type" value="Genomic_DNA"/>
</dbReference>
<dbReference type="Gene3D" id="1.10.10.10">
    <property type="entry name" value="Winged helix-like DNA-binding domain superfamily/Winged helix DNA-binding domain"/>
    <property type="match status" value="1"/>
</dbReference>
<dbReference type="GO" id="GO:0032259">
    <property type="term" value="P:methylation"/>
    <property type="evidence" value="ECO:0007669"/>
    <property type="project" value="UniProtKB-KW"/>
</dbReference>
<sequence length="338" mass="36258">MSAPAPLSPSATKLFELITASWVAAAVSAAAELGVPDAMAFEPLPVDEIAGRVGADTEALHRLLRACADLDLVQEGPPRHFALTEIGRALRSDAADSMRGYARWVGSQVERSTMAHLARAVRTGHSVFEEVHGRPPWAYLNEHPESAAVFDQGMTDISSQITRGVADSYDFGAHGTLVDVGGGRGRLLAIVLSAHPGLRGVLFDRPEVVAQAGPVLEDVRERCRVVGGDFLSSVPEGGDAYLLSNVIHNWDDRDAARILSHCREAMNGDGRVLLAEVVMPDSPGPARTAKFMDLSMLAHCDGKQRTRTQFAELFRQAGLRLTRVLPSNGTSIVEAVRA</sequence>
<dbReference type="InterPro" id="IPR036388">
    <property type="entry name" value="WH-like_DNA-bd_sf"/>
</dbReference>